<gene>
    <name evidence="3" type="ORF">UC8_36420</name>
</gene>
<feature type="region of interest" description="Disordered" evidence="1">
    <location>
        <begin position="131"/>
        <end position="294"/>
    </location>
</feature>
<feature type="compositionally biased region" description="Low complexity" evidence="1">
    <location>
        <begin position="232"/>
        <end position="244"/>
    </location>
</feature>
<evidence type="ECO:0000313" key="3">
    <source>
        <dbReference type="EMBL" id="QEG41616.1"/>
    </source>
</evidence>
<accession>A0A5B9QWX3</accession>
<evidence type="ECO:0000256" key="1">
    <source>
        <dbReference type="SAM" id="MobiDB-lite"/>
    </source>
</evidence>
<name>A0A5B9QWX3_9BACT</name>
<evidence type="ECO:0000313" key="4">
    <source>
        <dbReference type="Proteomes" id="UP000325286"/>
    </source>
</evidence>
<feature type="chain" id="PRO_5022784057" evidence="2">
    <location>
        <begin position="25"/>
        <end position="395"/>
    </location>
</feature>
<dbReference type="AlphaFoldDB" id="A0A5B9QWX3"/>
<feature type="compositionally biased region" description="Pro residues" evidence="1">
    <location>
        <begin position="168"/>
        <end position="177"/>
    </location>
</feature>
<dbReference type="Proteomes" id="UP000325286">
    <property type="component" value="Chromosome"/>
</dbReference>
<proteinExistence type="predicted"/>
<dbReference type="OrthoDB" id="246649at2"/>
<protein>
    <submittedName>
        <fullName evidence="3">Uncharacterized protein</fullName>
    </submittedName>
</protein>
<feature type="region of interest" description="Disordered" evidence="1">
    <location>
        <begin position="346"/>
        <end position="395"/>
    </location>
</feature>
<keyword evidence="2" id="KW-0732">Signal</keyword>
<reference evidence="3 4" key="1">
    <citation type="submission" date="2019-08" db="EMBL/GenBank/DDBJ databases">
        <title>Deep-cultivation of Planctomycetes and their phenomic and genomic characterization uncovers novel biology.</title>
        <authorList>
            <person name="Wiegand S."/>
            <person name="Jogler M."/>
            <person name="Boedeker C."/>
            <person name="Pinto D."/>
            <person name="Vollmers J."/>
            <person name="Rivas-Marin E."/>
            <person name="Kohn T."/>
            <person name="Peeters S.H."/>
            <person name="Heuer A."/>
            <person name="Rast P."/>
            <person name="Oberbeckmann S."/>
            <person name="Bunk B."/>
            <person name="Jeske O."/>
            <person name="Meyerdierks A."/>
            <person name="Storesund J.E."/>
            <person name="Kallscheuer N."/>
            <person name="Luecker S."/>
            <person name="Lage O.M."/>
            <person name="Pohl T."/>
            <person name="Merkel B.J."/>
            <person name="Hornburger P."/>
            <person name="Mueller R.-W."/>
            <person name="Bruemmer F."/>
            <person name="Labrenz M."/>
            <person name="Spormann A.M."/>
            <person name="Op den Camp H."/>
            <person name="Overmann J."/>
            <person name="Amann R."/>
            <person name="Jetten M.S.M."/>
            <person name="Mascher T."/>
            <person name="Medema M.H."/>
            <person name="Devos D.P."/>
            <person name="Kaster A.-K."/>
            <person name="Ovreas L."/>
            <person name="Rohde M."/>
            <person name="Galperin M.Y."/>
            <person name="Jogler C."/>
        </authorList>
    </citation>
    <scope>NUCLEOTIDE SEQUENCE [LARGE SCALE GENOMIC DNA]</scope>
    <source>
        <strain evidence="3 4">UC8</strain>
    </source>
</reference>
<dbReference type="EMBL" id="CP042914">
    <property type="protein sequence ID" value="QEG41616.1"/>
    <property type="molecule type" value="Genomic_DNA"/>
</dbReference>
<dbReference type="RefSeq" id="WP_068137066.1">
    <property type="nucleotide sequence ID" value="NZ_CP042914.1"/>
</dbReference>
<feature type="compositionally biased region" description="Low complexity" evidence="1">
    <location>
        <begin position="358"/>
        <end position="395"/>
    </location>
</feature>
<feature type="signal peptide" evidence="2">
    <location>
        <begin position="1"/>
        <end position="24"/>
    </location>
</feature>
<feature type="compositionally biased region" description="Basic and acidic residues" evidence="1">
    <location>
        <begin position="253"/>
        <end position="266"/>
    </location>
</feature>
<keyword evidence="4" id="KW-1185">Reference proteome</keyword>
<dbReference type="KEGG" id="rul:UC8_36420"/>
<organism evidence="3 4">
    <name type="scientific">Roseimaritima ulvae</name>
    <dbReference type="NCBI Taxonomy" id="980254"/>
    <lineage>
        <taxon>Bacteria</taxon>
        <taxon>Pseudomonadati</taxon>
        <taxon>Planctomycetota</taxon>
        <taxon>Planctomycetia</taxon>
        <taxon>Pirellulales</taxon>
        <taxon>Pirellulaceae</taxon>
        <taxon>Roseimaritima</taxon>
    </lineage>
</organism>
<evidence type="ECO:0000256" key="2">
    <source>
        <dbReference type="SAM" id="SignalP"/>
    </source>
</evidence>
<feature type="compositionally biased region" description="Basic and acidic residues" evidence="1">
    <location>
        <begin position="144"/>
        <end position="160"/>
    </location>
</feature>
<feature type="compositionally biased region" description="Polar residues" evidence="1">
    <location>
        <begin position="216"/>
        <end position="231"/>
    </location>
</feature>
<sequence length="395" mass="42455" precursor="true">MRRLFSVFVLCGAASGVLPSSATAQDTSLSKALEPLNRFGRAIGVGWGDGYHACDREHRLPTADLPPRSYAAQHALHPRYGQSHRQHWQAAAAANTPPAAYAYPTQQRLQQPAGSVPQFPVPPSVLQEIRSLQNDPQQAPPRTDSPRIDSPRIDSPRDETPQVEQLAPPAPTPPTSPRPADVLPRTPAASQPGEPMQQEISNQLDAMLDSLRDDQSTMPSTSAAGQAPASNTAPLTAPAPQPEQAAEDAAAEAPERALSEDERALPEVEPALPEDSILDGPLDEAPDQLLDAGDALLPAGDIDTDELLLDEADDALLDESDDLLLDDSDDLLLDEQTRASRFVREPVAGGPRRIPASQRIANQRAQRLAQQRAQQHAQQQLAAQREAAQRAAVSR</sequence>